<organism evidence="1 2">
    <name type="scientific">Cichorium intybus</name>
    <name type="common">Chicory</name>
    <dbReference type="NCBI Taxonomy" id="13427"/>
    <lineage>
        <taxon>Eukaryota</taxon>
        <taxon>Viridiplantae</taxon>
        <taxon>Streptophyta</taxon>
        <taxon>Embryophyta</taxon>
        <taxon>Tracheophyta</taxon>
        <taxon>Spermatophyta</taxon>
        <taxon>Magnoliopsida</taxon>
        <taxon>eudicotyledons</taxon>
        <taxon>Gunneridae</taxon>
        <taxon>Pentapetalae</taxon>
        <taxon>asterids</taxon>
        <taxon>campanulids</taxon>
        <taxon>Asterales</taxon>
        <taxon>Asteraceae</taxon>
        <taxon>Cichorioideae</taxon>
        <taxon>Cichorieae</taxon>
        <taxon>Cichoriinae</taxon>
        <taxon>Cichorium</taxon>
    </lineage>
</organism>
<dbReference type="Proteomes" id="UP001055811">
    <property type="component" value="Linkage Group LG03"/>
</dbReference>
<sequence>MEALSDMLANGDMGSDVLLGLEIQQEAKAMADEWRGKLGISDNDNNNDRKLSEAEAFLNVSQPKVKMIIDRAFIHGYYVANVSDPTGQVGGAIDVYIINDVSSKNLKRVSNFQVGDYVIFGPGLGRIDDVLDNVKVMFDDGLVCKVLKANPLRIKDGCLDYGKLQDWKEQ</sequence>
<proteinExistence type="predicted"/>
<keyword evidence="2" id="KW-1185">Reference proteome</keyword>
<gene>
    <name evidence="1" type="ORF">L2E82_13658</name>
</gene>
<accession>A0ACB9EXI9</accession>
<evidence type="ECO:0000313" key="1">
    <source>
        <dbReference type="EMBL" id="KAI3763664.1"/>
    </source>
</evidence>
<reference evidence="2" key="1">
    <citation type="journal article" date="2022" name="Mol. Ecol. Resour.">
        <title>The genomes of chicory, endive, great burdock and yacon provide insights into Asteraceae palaeo-polyploidization history and plant inulin production.</title>
        <authorList>
            <person name="Fan W."/>
            <person name="Wang S."/>
            <person name="Wang H."/>
            <person name="Wang A."/>
            <person name="Jiang F."/>
            <person name="Liu H."/>
            <person name="Zhao H."/>
            <person name="Xu D."/>
            <person name="Zhang Y."/>
        </authorList>
    </citation>
    <scope>NUCLEOTIDE SEQUENCE [LARGE SCALE GENOMIC DNA]</scope>
    <source>
        <strain evidence="2">cv. Punajuju</strain>
    </source>
</reference>
<evidence type="ECO:0000313" key="2">
    <source>
        <dbReference type="Proteomes" id="UP001055811"/>
    </source>
</evidence>
<dbReference type="EMBL" id="CM042011">
    <property type="protein sequence ID" value="KAI3763664.1"/>
    <property type="molecule type" value="Genomic_DNA"/>
</dbReference>
<protein>
    <submittedName>
        <fullName evidence="1">Uncharacterized protein</fullName>
    </submittedName>
</protein>
<reference evidence="1 2" key="2">
    <citation type="journal article" date="2022" name="Mol. Ecol. Resour.">
        <title>The genomes of chicory, endive, great burdock and yacon provide insights into Asteraceae paleo-polyploidization history and plant inulin production.</title>
        <authorList>
            <person name="Fan W."/>
            <person name="Wang S."/>
            <person name="Wang H."/>
            <person name="Wang A."/>
            <person name="Jiang F."/>
            <person name="Liu H."/>
            <person name="Zhao H."/>
            <person name="Xu D."/>
            <person name="Zhang Y."/>
        </authorList>
    </citation>
    <scope>NUCLEOTIDE SEQUENCE [LARGE SCALE GENOMIC DNA]</scope>
    <source>
        <strain evidence="2">cv. Punajuju</strain>
        <tissue evidence="1">Leaves</tissue>
    </source>
</reference>
<name>A0ACB9EXI9_CICIN</name>
<comment type="caution">
    <text evidence="1">The sequence shown here is derived from an EMBL/GenBank/DDBJ whole genome shotgun (WGS) entry which is preliminary data.</text>
</comment>